<evidence type="ECO:0000259" key="5">
    <source>
        <dbReference type="Pfam" id="PF03115"/>
    </source>
</evidence>
<feature type="region of interest" description="Disordered" evidence="4">
    <location>
        <begin position="666"/>
        <end position="704"/>
    </location>
</feature>
<feature type="domain" description="Astrovirus capsid protein inner core" evidence="5">
    <location>
        <begin position="16"/>
        <end position="245"/>
    </location>
</feature>
<feature type="region of interest" description="Disordered" evidence="4">
    <location>
        <begin position="1"/>
        <end position="61"/>
    </location>
</feature>
<evidence type="ECO:0000256" key="4">
    <source>
        <dbReference type="SAM" id="MobiDB-lite"/>
    </source>
</evidence>
<feature type="compositionally biased region" description="Basic residues" evidence="4">
    <location>
        <begin position="25"/>
        <end position="43"/>
    </location>
</feature>
<evidence type="ECO:0000256" key="1">
    <source>
        <dbReference type="ARBA" id="ARBA00004328"/>
    </source>
</evidence>
<dbReference type="Pfam" id="PF20751">
    <property type="entry name" value="SP2_M"/>
    <property type="match status" value="1"/>
</dbReference>
<evidence type="ECO:0000313" key="7">
    <source>
        <dbReference type="EMBL" id="XBH23875.1"/>
    </source>
</evidence>
<dbReference type="Pfam" id="PF03115">
    <property type="entry name" value="Astro_capsid_N"/>
    <property type="match status" value="1"/>
</dbReference>
<dbReference type="InterPro" id="IPR029053">
    <property type="entry name" value="Viral_coat"/>
</dbReference>
<keyword evidence="3" id="KW-0946">Virion</keyword>
<feature type="compositionally biased region" description="Acidic residues" evidence="4">
    <location>
        <begin position="667"/>
        <end position="694"/>
    </location>
</feature>
<dbReference type="InterPro" id="IPR004337">
    <property type="entry name" value="Astro_capsid_N"/>
</dbReference>
<feature type="domain" description="Structural protein 2 second" evidence="6">
    <location>
        <begin position="283"/>
        <end position="369"/>
    </location>
</feature>
<comment type="subcellular location">
    <subcellularLocation>
        <location evidence="1">Virion</location>
    </subcellularLocation>
</comment>
<reference evidence="7" key="2">
    <citation type="submission" date="2024-02" db="EMBL/GenBank/DDBJ databases">
        <authorList>
            <person name="Hu B."/>
        </authorList>
    </citation>
    <scope>NUCLEOTIDE SEQUENCE</scope>
    <source>
        <strain evidence="7">10A/Kenya/BAT273/2015</strain>
    </source>
</reference>
<evidence type="ECO:0000259" key="6">
    <source>
        <dbReference type="Pfam" id="PF20751"/>
    </source>
</evidence>
<dbReference type="Gene3D" id="2.60.120.20">
    <property type="match status" value="1"/>
</dbReference>
<dbReference type="EMBL" id="PP711853">
    <property type="protein sequence ID" value="XBH23875.1"/>
    <property type="molecule type" value="Genomic_RNA"/>
</dbReference>
<sequence>MMADSKKEVEKKIKTEVKKEVQKENKKKQYQKKTNKSKKHWKKEKAEIRKDVKKEIRKENQGPTPKFKVKVTATLGYIDGSTEHGPEVKVAVFLHPALCKGPDEEKAFGPLQAAAAQYAMWRIKTVRVRLTPLVGSSAVSGTIVRASLNVTSAPGSTSWGGLGARKHRDFQAGRAGTFILSARDTAGPRSGGWWITDTNVEGNQASGPALELHTLGQTMSTYKDDPFRGQLFIVEVTGQWEFANYTMHPGMGTLERKETATQAAITVGENNEIQMEIPEQEEAAIFMSKHEIGTNTREGENKVGEIIYQIVDTGAGLASTTLPPPFGWLVKGGWWFVKKLLGRGSNGNAVFKVYSSYAEAQNNKPAIAASGSRTANLVPTELQITQMNTNNVGGGAVNIANAGHTPGPTFPITQEGPADGEYHTIMLIKPVYRHADDKNMVLMEKAGIRLTREQQRDYLPAVHFQVTNDRRINRLLMMEFDGDNRLLKWPNPNQSGTEIEIRINSECLDSSNELVGKMISYKANQIGTADANNKVYCVTLLWKSLHSESTHWATVQQDQAYLIQRVTGGFQVLPKRNTDYVNNFVDTADRFYITIVLAKRSNISTLEDLKTATKVTAQFNADPTYETSLGLLMTPVRNQQFWAHFILKAATRRLTKVEKLLQALGIEDTDSESEETSDTESEEDDGFDTVDDSNEFTNVTHTEEQQRYENLLKLGLTHQQAEKVLKSVGE</sequence>
<feature type="compositionally biased region" description="Basic and acidic residues" evidence="4">
    <location>
        <begin position="44"/>
        <end position="60"/>
    </location>
</feature>
<reference evidence="7" key="1">
    <citation type="journal article" date="2024" name="Microbiome">
        <title>Substantial viral diversity in bats and rodents from East Africa: insights into evolution, recombination, and cocirculation.</title>
        <authorList>
            <person name="Wang D."/>
            <person name="Yang X."/>
            <person name="Ren Z."/>
            <person name="Hu B."/>
            <person name="Zhao H."/>
            <person name="Yang K."/>
            <person name="Shi P."/>
            <person name="Zhang Z."/>
            <person name="Feng Q."/>
            <person name="Nawenja C.V."/>
            <person name="Obanda V."/>
            <person name="Robert K."/>
            <person name="Nalikka B."/>
            <person name="Waruhiu C.N."/>
            <person name="Ochola G.O."/>
            <person name="Onyuok S.O."/>
            <person name="Ochieng H."/>
            <person name="Li B."/>
            <person name="Zhu Y."/>
            <person name="Si H."/>
            <person name="Yin J."/>
            <person name="Kristiansen K."/>
            <person name="Jin X."/>
            <person name="Xu X."/>
            <person name="Xiao M."/>
            <person name="Agwanda B."/>
            <person name="Ommeh S."/>
            <person name="Li J."/>
            <person name="Shi Z.L."/>
        </authorList>
    </citation>
    <scope>NUCLEOTIDE SEQUENCE</scope>
    <source>
        <strain evidence="7">10A/Kenya/BAT273/2015</strain>
    </source>
</reference>
<organism evidence="7">
    <name type="scientific">Coleura bat astrovirus</name>
    <dbReference type="NCBI Taxonomy" id="3141863"/>
    <lineage>
        <taxon>Viruses</taxon>
        <taxon>Riboviria</taxon>
        <taxon>Orthornavirae</taxon>
        <taxon>Pisuviricota</taxon>
        <taxon>Stelpaviricetes</taxon>
        <taxon>Stellavirales</taxon>
        <taxon>Astroviridae</taxon>
    </lineage>
</organism>
<evidence type="ECO:0000256" key="2">
    <source>
        <dbReference type="ARBA" id="ARBA00022561"/>
    </source>
</evidence>
<accession>A0AAU7E2G3</accession>
<proteinExistence type="predicted"/>
<evidence type="ECO:0000256" key="3">
    <source>
        <dbReference type="ARBA" id="ARBA00022844"/>
    </source>
</evidence>
<dbReference type="InterPro" id="IPR048802">
    <property type="entry name" value="SP2_M"/>
</dbReference>
<protein>
    <submittedName>
        <fullName evidence="7">Capsid protein</fullName>
    </submittedName>
</protein>
<dbReference type="GO" id="GO:0019028">
    <property type="term" value="C:viral capsid"/>
    <property type="evidence" value="ECO:0007669"/>
    <property type="project" value="UniProtKB-KW"/>
</dbReference>
<keyword evidence="2" id="KW-0167">Capsid protein</keyword>
<feature type="compositionally biased region" description="Basic and acidic residues" evidence="4">
    <location>
        <begin position="1"/>
        <end position="24"/>
    </location>
</feature>
<name>A0AAU7E2G3_9VIRU</name>